<accession>A0A382N874</accession>
<evidence type="ECO:0008006" key="2">
    <source>
        <dbReference type="Google" id="ProtNLM"/>
    </source>
</evidence>
<dbReference type="EMBL" id="UINC01097764">
    <property type="protein sequence ID" value="SVC55751.1"/>
    <property type="molecule type" value="Genomic_DNA"/>
</dbReference>
<proteinExistence type="predicted"/>
<reference evidence="1" key="1">
    <citation type="submission" date="2018-05" db="EMBL/GenBank/DDBJ databases">
        <authorList>
            <person name="Lanie J.A."/>
            <person name="Ng W.-L."/>
            <person name="Kazmierczak K.M."/>
            <person name="Andrzejewski T.M."/>
            <person name="Davidsen T.M."/>
            <person name="Wayne K.J."/>
            <person name="Tettelin H."/>
            <person name="Glass J.I."/>
            <person name="Rusch D."/>
            <person name="Podicherti R."/>
            <person name="Tsui H.-C.T."/>
            <person name="Winkler M.E."/>
        </authorList>
    </citation>
    <scope>NUCLEOTIDE SEQUENCE</scope>
</reference>
<gene>
    <name evidence="1" type="ORF">METZ01_LOCUS308605</name>
</gene>
<feature type="non-terminal residue" evidence="1">
    <location>
        <position position="220"/>
    </location>
</feature>
<sequence>MPKQYTANIEIKAHDKASGSIDRISRKFNPLNKKARKFDKNMSKANRSIKKSSNSMSRLTKKMGLAAAAMAGAFAGFKLSKSFLNTAVEFENLGVQLKFITGNAKDGARALSIVEKAAGKSTHSMKEMALATPSLLTVSSVDELASTLDMAGDIASATGMSFEDVASQLQRTFSGGIAAADMFREKGVKSMLGFQEGVRYTAAESEKMIRDAFKNGTTTL</sequence>
<evidence type="ECO:0000313" key="1">
    <source>
        <dbReference type="EMBL" id="SVC55751.1"/>
    </source>
</evidence>
<organism evidence="1">
    <name type="scientific">marine metagenome</name>
    <dbReference type="NCBI Taxonomy" id="408172"/>
    <lineage>
        <taxon>unclassified sequences</taxon>
        <taxon>metagenomes</taxon>
        <taxon>ecological metagenomes</taxon>
    </lineage>
</organism>
<dbReference type="AlphaFoldDB" id="A0A382N874"/>
<name>A0A382N874_9ZZZZ</name>
<protein>
    <recommendedName>
        <fullName evidence="2">Phage tail tape measure protein domain-containing protein</fullName>
    </recommendedName>
</protein>